<evidence type="ECO:0000313" key="1">
    <source>
        <dbReference type="EMBL" id="MDZ5088215.1"/>
    </source>
</evidence>
<name>A0ACC6MMJ4_MYCPF</name>
<evidence type="ECO:0000313" key="2">
    <source>
        <dbReference type="Proteomes" id="UP001289645"/>
    </source>
</evidence>
<reference evidence="1 2" key="1">
    <citation type="journal article" date="2021" name="Chemosphere">
        <title>Bioballs carrying a syntrophic Rhodococcus and Mycolicibacterium consortium for simultaneous sorption and biodegradation of fuel oil in contaminated freshwater.</title>
        <authorList>
            <person name="Naloka K."/>
            <person name="Polrit D."/>
            <person name="Muangchinda C."/>
            <person name="Thoetkiattikul H."/>
            <person name="Pinyakong O."/>
        </authorList>
    </citation>
    <scope>NUCLEOTIDE SEQUENCE [LARGE SCALE GENOMIC DNA]</scope>
    <source>
        <strain evidence="1 2">J101</strain>
    </source>
</reference>
<accession>A0ACC6MMJ4</accession>
<dbReference type="EMBL" id="JAOXLN010000029">
    <property type="protein sequence ID" value="MDZ5088215.1"/>
    <property type="molecule type" value="Genomic_DNA"/>
</dbReference>
<dbReference type="Proteomes" id="UP001289645">
    <property type="component" value="Unassembled WGS sequence"/>
</dbReference>
<sequence length="265" mass="29795">MPELPDVEGFRERLSATLPGRRIDSVEVRDSGVLRNASARALNRVLSGRRFEEPRRHGKWLLLPAEGPTLLVHSGMTGRPYYTSAGDGDRHDRVVITLDRGELHYADQRKLRGIWLVGDHEDDHEDNDDLDDMLGDQGPDALGLDRHVFTEILRRHRGALKPTLMDQSVIAGLGNLLVDEICWRARLNPKIRIAALDDSDIRQLHRAVTSVLRTAVRHGCVPGLRRWLTRVRDDPDPSCPRCGARVSRGRVGGRSTVWCPRCQPG</sequence>
<gene>
    <name evidence="1" type="ORF">OHX15_22715</name>
</gene>
<proteinExistence type="predicted"/>
<keyword evidence="2" id="KW-1185">Reference proteome</keyword>
<protein>
    <submittedName>
        <fullName evidence="1">Fpg/Nei family DNA glycosylase</fullName>
    </submittedName>
</protein>
<comment type="caution">
    <text evidence="1">The sequence shown here is derived from an EMBL/GenBank/DDBJ whole genome shotgun (WGS) entry which is preliminary data.</text>
</comment>
<organism evidence="1 2">
    <name type="scientific">Mycolicibacterium parafortuitum</name>
    <name type="common">Mycobacterium parafortuitum</name>
    <dbReference type="NCBI Taxonomy" id="39692"/>
    <lineage>
        <taxon>Bacteria</taxon>
        <taxon>Bacillati</taxon>
        <taxon>Actinomycetota</taxon>
        <taxon>Actinomycetes</taxon>
        <taxon>Mycobacteriales</taxon>
        <taxon>Mycobacteriaceae</taxon>
        <taxon>Mycolicibacterium</taxon>
    </lineage>
</organism>